<dbReference type="AlphaFoldDB" id="A0A072NQP6"/>
<dbReference type="OrthoDB" id="2939624at2"/>
<reference evidence="1 2" key="1">
    <citation type="submission" date="2014-04" db="EMBL/GenBank/DDBJ databases">
        <title>Draft genome sequence of Bacillus azotoformans MEV2011, a (co-) denitrifying strain unable to grow in the presence of oxygen.</title>
        <authorList>
            <person name="Nielsen M."/>
            <person name="Schreiber L."/>
            <person name="Finster K."/>
            <person name="Schramm A."/>
        </authorList>
    </citation>
    <scope>NUCLEOTIDE SEQUENCE [LARGE SCALE GENOMIC DNA]</scope>
    <source>
        <strain evidence="1 2">MEV2011</strain>
    </source>
</reference>
<comment type="caution">
    <text evidence="1">The sequence shown here is derived from an EMBL/GenBank/DDBJ whole genome shotgun (WGS) entry which is preliminary data.</text>
</comment>
<protein>
    <submittedName>
        <fullName evidence="1">Uncharacterized protein</fullName>
    </submittedName>
</protein>
<proteinExistence type="predicted"/>
<evidence type="ECO:0000313" key="2">
    <source>
        <dbReference type="Proteomes" id="UP000027936"/>
    </source>
</evidence>
<dbReference type="Proteomes" id="UP000027936">
    <property type="component" value="Unassembled WGS sequence"/>
</dbReference>
<accession>A0A072NQP6</accession>
<dbReference type="EMBL" id="JJRY01000004">
    <property type="protein sequence ID" value="KEF39208.1"/>
    <property type="molecule type" value="Genomic_DNA"/>
</dbReference>
<dbReference type="PATRIC" id="fig|1348973.3.peg.1560"/>
<dbReference type="RefSeq" id="WP_035194673.1">
    <property type="nucleotide sequence ID" value="NZ_JJRY01000004.1"/>
</dbReference>
<gene>
    <name evidence="1" type="ORF">M670_01599</name>
</gene>
<sequence>MDKELVEKITRLVLERMSLVENPTKGKLGDDEIKEWNSFHDAGVVNHTHKENIQYLVPLSDSEVSDWSNITLNNAHTYSNKVKFTRY</sequence>
<organism evidence="1 2">
    <name type="scientific">Schinkia azotoformans MEV2011</name>
    <dbReference type="NCBI Taxonomy" id="1348973"/>
    <lineage>
        <taxon>Bacteria</taxon>
        <taxon>Bacillati</taxon>
        <taxon>Bacillota</taxon>
        <taxon>Bacilli</taxon>
        <taxon>Bacillales</taxon>
        <taxon>Bacillaceae</taxon>
        <taxon>Calidifontibacillus/Schinkia group</taxon>
        <taxon>Schinkia</taxon>
    </lineage>
</organism>
<name>A0A072NQP6_SCHAZ</name>
<evidence type="ECO:0000313" key="1">
    <source>
        <dbReference type="EMBL" id="KEF39208.1"/>
    </source>
</evidence>